<dbReference type="Gene3D" id="3.40.1690.10">
    <property type="entry name" value="secretion proteins EscU"/>
    <property type="match status" value="1"/>
</dbReference>
<keyword evidence="7 9" id="KW-0472">Membrane</keyword>
<dbReference type="GO" id="GO:0005886">
    <property type="term" value="C:plasma membrane"/>
    <property type="evidence" value="ECO:0007669"/>
    <property type="project" value="UniProtKB-SubCell"/>
</dbReference>
<keyword evidence="4 9" id="KW-0812">Transmembrane</keyword>
<feature type="region of interest" description="Disordered" evidence="8">
    <location>
        <begin position="1"/>
        <end position="25"/>
    </location>
</feature>
<name>A0A0X7K3B5_9PSED</name>
<evidence type="ECO:0000313" key="10">
    <source>
        <dbReference type="EMBL" id="KWU50185.1"/>
    </source>
</evidence>
<dbReference type="GeneID" id="97923673"/>
<dbReference type="OrthoDB" id="9807950at2"/>
<dbReference type="Proteomes" id="UP000067111">
    <property type="component" value="Unassembled WGS sequence"/>
</dbReference>
<evidence type="ECO:0000256" key="5">
    <source>
        <dbReference type="ARBA" id="ARBA00022989"/>
    </source>
</evidence>
<comment type="subcellular location">
    <subcellularLocation>
        <location evidence="1">Cell membrane</location>
        <topology evidence="1">Multi-pass membrane protein</topology>
    </subcellularLocation>
</comment>
<keyword evidence="6" id="KW-0843">Virulence</keyword>
<evidence type="ECO:0000256" key="3">
    <source>
        <dbReference type="ARBA" id="ARBA00022475"/>
    </source>
</evidence>
<comment type="similarity">
    <text evidence="2">Belongs to the type III secretion exporter family.</text>
</comment>
<gene>
    <name evidence="10" type="ORF">AWV77_13795</name>
</gene>
<dbReference type="PANTHER" id="PTHR30531">
    <property type="entry name" value="FLAGELLAR BIOSYNTHETIC PROTEIN FLHB"/>
    <property type="match status" value="1"/>
</dbReference>
<dbReference type="GO" id="GO:0009306">
    <property type="term" value="P:protein secretion"/>
    <property type="evidence" value="ECO:0007669"/>
    <property type="project" value="InterPro"/>
</dbReference>
<evidence type="ECO:0000256" key="9">
    <source>
        <dbReference type="SAM" id="Phobius"/>
    </source>
</evidence>
<dbReference type="InterPro" id="IPR006307">
    <property type="entry name" value="BsaZ-like"/>
</dbReference>
<comment type="caution">
    <text evidence="10">The sequence shown here is derived from an EMBL/GenBank/DDBJ whole genome shotgun (WGS) entry which is preliminary data.</text>
</comment>
<feature type="transmembrane region" description="Helical" evidence="9">
    <location>
        <begin position="77"/>
        <end position="99"/>
    </location>
</feature>
<reference evidence="11" key="1">
    <citation type="submission" date="2016-01" db="EMBL/GenBank/DDBJ databases">
        <authorList>
            <person name="Gamez R.M."/>
            <person name="Rodriguez F."/>
            <person name="Bernal J.F."/>
            <person name="Agarwala R."/>
            <person name="Landsman D."/>
            <person name="Marino-Ramirez L."/>
        </authorList>
    </citation>
    <scope>NUCLEOTIDE SEQUENCE [LARGE SCALE GENOMIC DNA]</scope>
    <source>
        <strain evidence="11">Ps006</strain>
    </source>
</reference>
<sequence>MSDSGEKKHAATPKKLRDQRQKGQVAQSQDVGKLLVLTALSEIALFTAEPSMQRFQQLMVLPMSRMGQPFARALEEVLLESLIVFFAFALMMAGVAISVKLISSWMQFGLLFAPQSLQLNFSRLNPLSQLKQMFSAQQVMNLLMSLAKALLLGVILYAVIGPSLGTLIKLAGSDLQTYVQALIVVFRHLLHACLGLLLVLALIDLALQKHFFAKRMRMTQVEVLKEYKDMEGDPHVKGQRRSLAYQLAQEEPKVKLPKLEESDMLVVNPTHFAVALYYRPGKTPLPLLVDKGTDAQARALIDRAKAADVPVVQCVWLARTLYERKLGMGIPRETLQAVALIYRTLRELDAEAKRETLELPGLERR</sequence>
<dbReference type="PANTHER" id="PTHR30531:SF14">
    <property type="entry name" value="SURFACE PRESENTATION OF ANTIGENS PROTEIN SPAS"/>
    <property type="match status" value="1"/>
</dbReference>
<dbReference type="InterPro" id="IPR006135">
    <property type="entry name" value="T3SS_substrate_exporter"/>
</dbReference>
<keyword evidence="3" id="KW-1003">Cell membrane</keyword>
<evidence type="ECO:0000256" key="4">
    <source>
        <dbReference type="ARBA" id="ARBA00022692"/>
    </source>
</evidence>
<dbReference type="RefSeq" id="WP_060754802.1">
    <property type="nucleotide sequence ID" value="NZ_CP092411.1"/>
</dbReference>
<dbReference type="PRINTS" id="PR00950">
    <property type="entry name" value="TYPE3IMSPROT"/>
</dbReference>
<feature type="transmembrane region" description="Helical" evidence="9">
    <location>
        <begin position="142"/>
        <end position="160"/>
    </location>
</feature>
<evidence type="ECO:0000256" key="7">
    <source>
        <dbReference type="ARBA" id="ARBA00023136"/>
    </source>
</evidence>
<dbReference type="EMBL" id="LRMR01000016">
    <property type="protein sequence ID" value="KWU50185.1"/>
    <property type="molecule type" value="Genomic_DNA"/>
</dbReference>
<evidence type="ECO:0000256" key="2">
    <source>
        <dbReference type="ARBA" id="ARBA00010690"/>
    </source>
</evidence>
<dbReference type="SUPFAM" id="SSF160544">
    <property type="entry name" value="EscU C-terminal domain-like"/>
    <property type="match status" value="1"/>
</dbReference>
<evidence type="ECO:0000256" key="8">
    <source>
        <dbReference type="SAM" id="MobiDB-lite"/>
    </source>
</evidence>
<dbReference type="AlphaFoldDB" id="A0A0X7K3B5"/>
<organism evidence="10 11">
    <name type="scientific">Pseudomonas palleroniana</name>
    <dbReference type="NCBI Taxonomy" id="191390"/>
    <lineage>
        <taxon>Bacteria</taxon>
        <taxon>Pseudomonadati</taxon>
        <taxon>Pseudomonadota</taxon>
        <taxon>Gammaproteobacteria</taxon>
        <taxon>Pseudomonadales</taxon>
        <taxon>Pseudomonadaceae</taxon>
        <taxon>Pseudomonas</taxon>
    </lineage>
</organism>
<keyword evidence="5 9" id="KW-1133">Transmembrane helix</keyword>
<feature type="compositionally biased region" description="Basic and acidic residues" evidence="8">
    <location>
        <begin position="1"/>
        <end position="21"/>
    </location>
</feature>
<accession>A0A0X7K3B5</accession>
<protein>
    <submittedName>
        <fullName evidence="10">Type III secretion system protein</fullName>
    </submittedName>
</protein>
<feature type="transmembrane region" description="Helical" evidence="9">
    <location>
        <begin position="180"/>
        <end position="207"/>
    </location>
</feature>
<evidence type="ECO:0000313" key="11">
    <source>
        <dbReference type="Proteomes" id="UP000067111"/>
    </source>
</evidence>
<dbReference type="NCBIfam" id="TIGR01404">
    <property type="entry name" value="FlhB_rel_III"/>
    <property type="match status" value="1"/>
</dbReference>
<evidence type="ECO:0000256" key="6">
    <source>
        <dbReference type="ARBA" id="ARBA00023026"/>
    </source>
</evidence>
<evidence type="ECO:0000256" key="1">
    <source>
        <dbReference type="ARBA" id="ARBA00004651"/>
    </source>
</evidence>
<dbReference type="InterPro" id="IPR029025">
    <property type="entry name" value="T3SS_substrate_exporter_C"/>
</dbReference>
<dbReference type="Pfam" id="PF01312">
    <property type="entry name" value="Bac_export_2"/>
    <property type="match status" value="1"/>
</dbReference>
<proteinExistence type="inferred from homology"/>